<organism evidence="2 3">
    <name type="scientific">Paracidobacterium acidisoli</name>
    <dbReference type="NCBI Taxonomy" id="2303751"/>
    <lineage>
        <taxon>Bacteria</taxon>
        <taxon>Pseudomonadati</taxon>
        <taxon>Acidobacteriota</taxon>
        <taxon>Terriglobia</taxon>
        <taxon>Terriglobales</taxon>
        <taxon>Acidobacteriaceae</taxon>
        <taxon>Paracidobacterium</taxon>
    </lineage>
</organism>
<comment type="caution">
    <text evidence="2">The sequence shown here is derived from an EMBL/GenBank/DDBJ whole genome shotgun (WGS) entry which is preliminary data.</text>
</comment>
<dbReference type="RefSeq" id="WP_117301676.1">
    <property type="nucleotide sequence ID" value="NZ_QVQT02000005.1"/>
</dbReference>
<dbReference type="OrthoDB" id="123391at2"/>
<dbReference type="Proteomes" id="UP000264702">
    <property type="component" value="Unassembled WGS sequence"/>
</dbReference>
<sequence>MIVFQNLQSAPVLGFWARLVLAVLAVWRISHLLAAEDGPWEVFARLRRWLGMSFLGRLMDCFGCISLWIAAPVSFFVVRRLPDLFFCWLALSGGAFLLERMHSEPEAQPVIIERLSENEKEDSSHGMLR</sequence>
<proteinExistence type="predicted"/>
<evidence type="ECO:0000313" key="2">
    <source>
        <dbReference type="EMBL" id="RFU15846.1"/>
    </source>
</evidence>
<evidence type="ECO:0000313" key="3">
    <source>
        <dbReference type="Proteomes" id="UP000264702"/>
    </source>
</evidence>
<feature type="transmembrane region" description="Helical" evidence="1">
    <location>
        <begin position="54"/>
        <end position="75"/>
    </location>
</feature>
<protein>
    <recommendedName>
        <fullName evidence="4">DUF1360 domain-containing protein</fullName>
    </recommendedName>
</protein>
<reference evidence="2 3" key="1">
    <citation type="submission" date="2018-08" db="EMBL/GenBank/DDBJ databases">
        <title>Acidipila sp. 4G-K13, an acidobacterium isolated from forest soil.</title>
        <authorList>
            <person name="Gao Z.-H."/>
            <person name="Qiu L.-H."/>
        </authorList>
    </citation>
    <scope>NUCLEOTIDE SEQUENCE [LARGE SCALE GENOMIC DNA]</scope>
    <source>
        <strain evidence="2 3">4G-K13</strain>
    </source>
</reference>
<dbReference type="EMBL" id="QVQT01000005">
    <property type="protein sequence ID" value="RFU15846.1"/>
    <property type="molecule type" value="Genomic_DNA"/>
</dbReference>
<keyword evidence="1" id="KW-0472">Membrane</keyword>
<keyword evidence="1" id="KW-1133">Transmembrane helix</keyword>
<gene>
    <name evidence="2" type="ORF">D0Y96_15560</name>
</gene>
<evidence type="ECO:0008006" key="4">
    <source>
        <dbReference type="Google" id="ProtNLM"/>
    </source>
</evidence>
<keyword evidence="3" id="KW-1185">Reference proteome</keyword>
<dbReference type="AlphaFoldDB" id="A0A372ILP1"/>
<evidence type="ECO:0000256" key="1">
    <source>
        <dbReference type="SAM" id="Phobius"/>
    </source>
</evidence>
<name>A0A372ILP1_9BACT</name>
<accession>A0A372ILP1</accession>
<feature type="transmembrane region" description="Helical" evidence="1">
    <location>
        <begin position="15"/>
        <end position="34"/>
    </location>
</feature>
<keyword evidence="1" id="KW-0812">Transmembrane</keyword>